<name>A0A7S1D2A5_CYCTE</name>
<dbReference type="InterPro" id="IPR051540">
    <property type="entry name" value="S-2-haloacid_dehalogenase"/>
</dbReference>
<dbReference type="Gene3D" id="1.20.120.1600">
    <property type="match status" value="1"/>
</dbReference>
<evidence type="ECO:0008006" key="4">
    <source>
        <dbReference type="Google" id="ProtNLM"/>
    </source>
</evidence>
<organism evidence="3">
    <name type="scientific">Cyclophora tenuis</name>
    <name type="common">Marine diatom</name>
    <dbReference type="NCBI Taxonomy" id="216820"/>
    <lineage>
        <taxon>Eukaryota</taxon>
        <taxon>Sar</taxon>
        <taxon>Stramenopiles</taxon>
        <taxon>Ochrophyta</taxon>
        <taxon>Bacillariophyta</taxon>
        <taxon>Fragilariophyceae</taxon>
        <taxon>Fragilariophycidae</taxon>
        <taxon>Cyclophorales</taxon>
        <taxon>Cyclophoraceae</taxon>
        <taxon>Cyclophora</taxon>
    </lineage>
</organism>
<evidence type="ECO:0000313" key="3">
    <source>
        <dbReference type="EMBL" id="CAD8933415.1"/>
    </source>
</evidence>
<dbReference type="InterPro" id="IPR036412">
    <property type="entry name" value="HAD-like_sf"/>
</dbReference>
<keyword evidence="1" id="KW-0378">Hydrolase</keyword>
<feature type="chain" id="PRO_5030649565" description="Haloacid dehalogenase-like hydrolase" evidence="2">
    <location>
        <begin position="27"/>
        <end position="329"/>
    </location>
</feature>
<dbReference type="EMBL" id="HBFW01006833">
    <property type="protein sequence ID" value="CAD8933415.1"/>
    <property type="molecule type" value="Transcribed_RNA"/>
</dbReference>
<feature type="signal peptide" evidence="2">
    <location>
        <begin position="1"/>
        <end position="26"/>
    </location>
</feature>
<sequence length="329" mass="36848">MLNEDSFSKMILFGIILLLLCYRSYAAFTSSTRHRSVSSLKATKPQLGLLTFDLDDTLFPCQQVVDDADVVLLATMRDIGATGAQKNMIYQAMRAERRKRAKPITYSNLRMRAIRRVLASDPGVEVNTDAVDKCFDAWLDERQESANRHLFPGTVEMLQAIKDKYPGVCIGAVTNGRGNPLMMKKIAHFFDFCVSGEDDNVFPERKPSPGIYLAALAEHEKRSSTKISGTNIWIHAGDDLAKDVGASARRGAVPIWVQINEQLSDKPPAYSTATKAEAKKYKALAQRARSSIDEKVECLYDLPLAVENALLEAAKRFEFDKQYSTERRR</sequence>
<dbReference type="PANTHER" id="PTHR43316:SF8">
    <property type="entry name" value="HAD FAMILY HYDROLASE"/>
    <property type="match status" value="1"/>
</dbReference>
<accession>A0A7S1D2A5</accession>
<dbReference type="PANTHER" id="PTHR43316">
    <property type="entry name" value="HYDROLASE, HALOACID DELAHOGENASE-RELATED"/>
    <property type="match status" value="1"/>
</dbReference>
<proteinExistence type="predicted"/>
<dbReference type="SUPFAM" id="SSF56784">
    <property type="entry name" value="HAD-like"/>
    <property type="match status" value="1"/>
</dbReference>
<dbReference type="GO" id="GO:0016787">
    <property type="term" value="F:hydrolase activity"/>
    <property type="evidence" value="ECO:0007669"/>
    <property type="project" value="UniProtKB-KW"/>
</dbReference>
<dbReference type="Pfam" id="PF00702">
    <property type="entry name" value="Hydrolase"/>
    <property type="match status" value="1"/>
</dbReference>
<gene>
    <name evidence="3" type="ORF">CTEN0397_LOCUS4444</name>
</gene>
<evidence type="ECO:0000256" key="2">
    <source>
        <dbReference type="SAM" id="SignalP"/>
    </source>
</evidence>
<dbReference type="AlphaFoldDB" id="A0A7S1D2A5"/>
<dbReference type="Gene3D" id="3.40.50.1000">
    <property type="entry name" value="HAD superfamily/HAD-like"/>
    <property type="match status" value="1"/>
</dbReference>
<protein>
    <recommendedName>
        <fullName evidence="4">Haloacid dehalogenase-like hydrolase</fullName>
    </recommendedName>
</protein>
<evidence type="ECO:0000256" key="1">
    <source>
        <dbReference type="ARBA" id="ARBA00022801"/>
    </source>
</evidence>
<reference evidence="3" key="1">
    <citation type="submission" date="2021-01" db="EMBL/GenBank/DDBJ databases">
        <authorList>
            <person name="Corre E."/>
            <person name="Pelletier E."/>
            <person name="Niang G."/>
            <person name="Scheremetjew M."/>
            <person name="Finn R."/>
            <person name="Kale V."/>
            <person name="Holt S."/>
            <person name="Cochrane G."/>
            <person name="Meng A."/>
            <person name="Brown T."/>
            <person name="Cohen L."/>
        </authorList>
    </citation>
    <scope>NUCLEOTIDE SEQUENCE</scope>
    <source>
        <strain evidence="3">ECT3854</strain>
    </source>
</reference>
<dbReference type="InterPro" id="IPR023214">
    <property type="entry name" value="HAD_sf"/>
</dbReference>
<keyword evidence="2" id="KW-0732">Signal</keyword>